<gene>
    <name evidence="2" type="ORF">Trco_003228</name>
</gene>
<dbReference type="EMBL" id="JAIWOZ010000002">
    <property type="protein sequence ID" value="KAH6609882.1"/>
    <property type="molecule type" value="Genomic_DNA"/>
</dbReference>
<dbReference type="Gene3D" id="3.40.220.10">
    <property type="entry name" value="Leucine Aminopeptidase, subunit E, domain 1"/>
    <property type="match status" value="1"/>
</dbReference>
<accession>A0A9P8QWH5</accession>
<dbReference type="PANTHER" id="PTHR35596:SF1">
    <property type="entry name" value="MICROBIAL-TYPE PARG CATALYTIC DOMAIN-CONTAINING PROTEIN"/>
    <property type="match status" value="1"/>
</dbReference>
<comment type="caution">
    <text evidence="2">The sequence shown here is derived from an EMBL/GenBank/DDBJ whole genome shotgun (WGS) entry which is preliminary data.</text>
</comment>
<evidence type="ECO:0000259" key="1">
    <source>
        <dbReference type="Pfam" id="PF10021"/>
    </source>
</evidence>
<dbReference type="InterPro" id="IPR019261">
    <property type="entry name" value="PARG_cat_microbial"/>
</dbReference>
<dbReference type="OrthoDB" id="9985428at2759"/>
<feature type="domain" description="Microbial-type PARG catalytic" evidence="1">
    <location>
        <begin position="49"/>
        <end position="144"/>
    </location>
</feature>
<sequence>MDTRRALIKVAKETRDVLPSILQKLPKVNPAASERLDFEALPPLQAASCPKRTRSGKATVRVVREDSLNAAIDLTYAHGSEAGRVVVLNNANSTIPGGPWLQGAMAQEEEICYRSSLSLSLHGKLYPWTETQGIYSPDVVIIRDDHASGHNLLVADVEPQNLPIISVISLAAPTGVKIQIEKIGLTNGAQRTTVESAVYGRQKDRNNMKMKMRLCLRTAASKGHGLLVLGAFGCGSFGNPRNDVAACWLEVLREEEFQGGWWEEILFAVVDPHEDGNFEIFKSVLDGMQV</sequence>
<dbReference type="Pfam" id="PF10021">
    <property type="entry name" value="PARG_cat_microb"/>
    <property type="match status" value="1"/>
</dbReference>
<dbReference type="SUPFAM" id="SSF52949">
    <property type="entry name" value="Macro domain-like"/>
    <property type="match status" value="1"/>
</dbReference>
<proteinExistence type="predicted"/>
<keyword evidence="3" id="KW-1185">Reference proteome</keyword>
<evidence type="ECO:0000313" key="3">
    <source>
        <dbReference type="Proteomes" id="UP000827724"/>
    </source>
</evidence>
<organism evidence="2 3">
    <name type="scientific">Trichoderma cornu-damae</name>
    <dbReference type="NCBI Taxonomy" id="654480"/>
    <lineage>
        <taxon>Eukaryota</taxon>
        <taxon>Fungi</taxon>
        <taxon>Dikarya</taxon>
        <taxon>Ascomycota</taxon>
        <taxon>Pezizomycotina</taxon>
        <taxon>Sordariomycetes</taxon>
        <taxon>Hypocreomycetidae</taxon>
        <taxon>Hypocreales</taxon>
        <taxon>Hypocreaceae</taxon>
        <taxon>Trichoderma</taxon>
    </lineage>
</organism>
<evidence type="ECO:0000313" key="2">
    <source>
        <dbReference type="EMBL" id="KAH6609882.1"/>
    </source>
</evidence>
<dbReference type="InterPro" id="IPR043472">
    <property type="entry name" value="Macro_dom-like"/>
</dbReference>
<reference evidence="2" key="1">
    <citation type="submission" date="2021-08" db="EMBL/GenBank/DDBJ databases">
        <title>Chromosome-Level Trichoderma cornu-damae using Hi-C Data.</title>
        <authorList>
            <person name="Kim C.S."/>
        </authorList>
    </citation>
    <scope>NUCLEOTIDE SEQUENCE</scope>
    <source>
        <strain evidence="2">KA19-0412C</strain>
    </source>
</reference>
<protein>
    <submittedName>
        <fullName evidence="2">Mitochondrial chaperone bcs1</fullName>
    </submittedName>
</protein>
<dbReference type="AlphaFoldDB" id="A0A9P8QWH5"/>
<dbReference type="InterPro" id="IPR012664">
    <property type="entry name" value="CHP02452"/>
</dbReference>
<dbReference type="PANTHER" id="PTHR35596">
    <property type="entry name" value="DUF2263 DOMAIN-CONTAINING PROTEIN"/>
    <property type="match status" value="1"/>
</dbReference>
<dbReference type="Proteomes" id="UP000827724">
    <property type="component" value="Unassembled WGS sequence"/>
</dbReference>
<dbReference type="NCBIfam" id="TIGR02452">
    <property type="entry name" value="TIGR02452 family protein"/>
    <property type="match status" value="1"/>
</dbReference>
<name>A0A9P8QWH5_9HYPO</name>